<name>A0A1W5Q095_9VIRU</name>
<evidence type="ECO:0000313" key="1">
    <source>
        <dbReference type="EMBL" id="APG55816.1"/>
    </source>
</evidence>
<protein>
    <submittedName>
        <fullName evidence="1">Cap</fullName>
    </submittedName>
</protein>
<sequence length="379" mass="43323">MALFLYVMVRRRYRRARGRLLRRRGRRYRLSKSMRMRRRRRTVRRSRRRGGITVSGSAEFPLSYGSLLPVERKAKGSSVGVPKDGFCTWSICPLPLGVPQVMGDLSVMSFWFDLNTSFGERYNPKIGLGANATDESKMLCDLPVCLSSFTVRNIVKCETLWQLYKLYRISWVSVTFTVPEFTGGQRNHNLYLEWTHLPKARVAAYEDCRGMVMAAKGQSSDTGGFNWIYNPPDIATACSIDGRKNGRNGWRRAQLAYNHPVTISWRPKHAQLLQDHVNYWDSTSTSTGGTKVMDLWPTKDKFVRSYLPTDIDQQNTAERQVWCGPVIRLIDADITAASIPTTAPTNTWYAQYGIRCTCVVKIKFKNMDAADPIFPEYVP</sequence>
<dbReference type="EMBL" id="KU043424">
    <property type="protein sequence ID" value="APG55816.1"/>
    <property type="molecule type" value="Genomic_DNA"/>
</dbReference>
<dbReference type="Proteomes" id="UP000270658">
    <property type="component" value="Segment"/>
</dbReference>
<proteinExistence type="predicted"/>
<organism evidence="1 2">
    <name type="scientific">Circular ssDNA virus sp</name>
    <dbReference type="NCBI Taxonomy" id="2805939"/>
    <lineage>
        <taxon>Viruses</taxon>
    </lineage>
</organism>
<accession>A0A1W5Q095</accession>
<reference evidence="1 2" key="1">
    <citation type="submission" date="2015-11" db="EMBL/GenBank/DDBJ databases">
        <title>Gut virome of resus macaques with acute and chronic diarrhea versus healthy controlls.</title>
        <authorList>
            <person name="Kapusinszky B."/>
            <person name="Ardeshir A."/>
            <person name="Mulvaney U."/>
            <person name="Deng X."/>
            <person name="Delwart E.L."/>
        </authorList>
    </citation>
    <scope>NUCLEOTIDE SEQUENCE [LARGE SCALE GENOMIC DNA]</scope>
    <source>
        <strain evidence="1">Cg5269</strain>
    </source>
</reference>
<keyword evidence="2" id="KW-1185">Reference proteome</keyword>
<evidence type="ECO:0000313" key="2">
    <source>
        <dbReference type="Proteomes" id="UP000270658"/>
    </source>
</evidence>